<evidence type="ECO:0000313" key="6">
    <source>
        <dbReference type="Proteomes" id="UP000013909"/>
    </source>
</evidence>
<feature type="region of interest" description="Disordered" evidence="2">
    <location>
        <begin position="87"/>
        <end position="112"/>
    </location>
</feature>
<feature type="domain" description="Soluble ligand binding" evidence="4">
    <location>
        <begin position="329"/>
        <end position="375"/>
    </location>
</feature>
<dbReference type="EMBL" id="AQHR01000054">
    <property type="protein sequence ID" value="EON77505.1"/>
    <property type="molecule type" value="Genomic_DNA"/>
</dbReference>
<feature type="domain" description="Soluble ligand binding" evidence="4">
    <location>
        <begin position="768"/>
        <end position="814"/>
    </location>
</feature>
<evidence type="ECO:0000256" key="1">
    <source>
        <dbReference type="ARBA" id="ARBA00022729"/>
    </source>
</evidence>
<gene>
    <name evidence="5" type="ORF">ADIS_2035</name>
</gene>
<accession>R7ZTQ5</accession>
<dbReference type="RefSeq" id="WP_010854173.1">
    <property type="nucleotide sequence ID" value="NZ_AQHR01000054.1"/>
</dbReference>
<dbReference type="Pfam" id="PF02563">
    <property type="entry name" value="Poly_export"/>
    <property type="match status" value="1"/>
</dbReference>
<feature type="domain" description="Soluble ligand binding" evidence="4">
    <location>
        <begin position="246"/>
        <end position="292"/>
    </location>
</feature>
<keyword evidence="6" id="KW-1185">Reference proteome</keyword>
<dbReference type="InterPro" id="IPR049712">
    <property type="entry name" value="Poly_export"/>
</dbReference>
<name>R7ZTQ5_9BACT</name>
<feature type="domain" description="Soluble ligand binding" evidence="4">
    <location>
        <begin position="598"/>
        <end position="643"/>
    </location>
</feature>
<feature type="compositionally biased region" description="Polar residues" evidence="2">
    <location>
        <begin position="100"/>
        <end position="112"/>
    </location>
</feature>
<feature type="domain" description="Soluble ligand binding" evidence="4">
    <location>
        <begin position="411"/>
        <end position="456"/>
    </location>
</feature>
<keyword evidence="1" id="KW-0732">Signal</keyword>
<dbReference type="Gene3D" id="3.30.1950.10">
    <property type="entry name" value="wza like domain"/>
    <property type="match status" value="1"/>
</dbReference>
<evidence type="ECO:0000313" key="5">
    <source>
        <dbReference type="EMBL" id="EON77505.1"/>
    </source>
</evidence>
<proteinExistence type="predicted"/>
<feature type="domain" description="Polysaccharide export protein N-terminal" evidence="3">
    <location>
        <begin position="157"/>
        <end position="222"/>
    </location>
</feature>
<protein>
    <submittedName>
        <fullName evidence="5">Polysaccharide export protein</fullName>
    </submittedName>
</protein>
<evidence type="ECO:0000259" key="4">
    <source>
        <dbReference type="Pfam" id="PF10531"/>
    </source>
</evidence>
<dbReference type="InterPro" id="IPR003715">
    <property type="entry name" value="Poly_export_N"/>
</dbReference>
<feature type="domain" description="Soluble ligand binding" evidence="4">
    <location>
        <begin position="501"/>
        <end position="552"/>
    </location>
</feature>
<reference evidence="5 6" key="1">
    <citation type="submission" date="2013-02" db="EMBL/GenBank/DDBJ databases">
        <title>A novel strain isolated from Lonar lake, Maharashtra, India.</title>
        <authorList>
            <person name="Singh A."/>
        </authorList>
    </citation>
    <scope>NUCLEOTIDE SEQUENCE [LARGE SCALE GENOMIC DNA]</scope>
    <source>
        <strain evidence="5 6">AK24</strain>
    </source>
</reference>
<evidence type="ECO:0000256" key="2">
    <source>
        <dbReference type="SAM" id="MobiDB-lite"/>
    </source>
</evidence>
<dbReference type="InterPro" id="IPR019554">
    <property type="entry name" value="Soluble_ligand-bd"/>
</dbReference>
<dbReference type="Gene3D" id="3.10.560.10">
    <property type="entry name" value="Outer membrane lipoprotein wza domain like"/>
    <property type="match status" value="6"/>
</dbReference>
<evidence type="ECO:0000259" key="3">
    <source>
        <dbReference type="Pfam" id="PF02563"/>
    </source>
</evidence>
<dbReference type="STRING" id="1232681.ADIS_2035"/>
<dbReference type="GO" id="GO:0015159">
    <property type="term" value="F:polysaccharide transmembrane transporter activity"/>
    <property type="evidence" value="ECO:0007669"/>
    <property type="project" value="InterPro"/>
</dbReference>
<dbReference type="PANTHER" id="PTHR33619:SF3">
    <property type="entry name" value="POLYSACCHARIDE EXPORT PROTEIN GFCE-RELATED"/>
    <property type="match status" value="1"/>
</dbReference>
<comment type="caution">
    <text evidence="5">The sequence shown here is derived from an EMBL/GenBank/DDBJ whole genome shotgun (WGS) entry which is preliminary data.</text>
</comment>
<organism evidence="5 6">
    <name type="scientific">Lunatimonas lonarensis</name>
    <dbReference type="NCBI Taxonomy" id="1232681"/>
    <lineage>
        <taxon>Bacteria</taxon>
        <taxon>Pseudomonadati</taxon>
        <taxon>Bacteroidota</taxon>
        <taxon>Cytophagia</taxon>
        <taxon>Cytophagales</taxon>
        <taxon>Cyclobacteriaceae</taxon>
    </lineage>
</organism>
<dbReference type="PANTHER" id="PTHR33619">
    <property type="entry name" value="POLYSACCHARIDE EXPORT PROTEIN GFCE-RELATED"/>
    <property type="match status" value="1"/>
</dbReference>
<dbReference type="AlphaFoldDB" id="R7ZTQ5"/>
<dbReference type="Pfam" id="PF10531">
    <property type="entry name" value="SLBB"/>
    <property type="match status" value="6"/>
</dbReference>
<dbReference type="PATRIC" id="fig|1288963.3.peg.2026"/>
<dbReference type="Proteomes" id="UP000013909">
    <property type="component" value="Unassembled WGS sequence"/>
</dbReference>
<sequence length="872" mass="97067">MTVSFLWRVGCLQGFLMAFLVGFLQAQSLQDIQSVKVDNLSDAQIEQLIKRAESQGLNEQQMVNMAAERGMPMAEVGKLRQRINSLKSGGGSNLQSQQGTRPSQLRQTQGAVSSEDLFDSLRKSDPYYDLSPFQKRIFGFKLFHNRNLTFSPSLNVPTPPSYVLGAGDQLLIDVYGASQQSYDVTVNPEGRIFIPNVGPIDVGGATIAAATPRIRSSLSRIYSGLASSNPSTFMDLRLGNLRTVSVSMVGELVRPGTYTLPSFATPFNALFAAGGPNENGSFRHVQVYRNNQLMTEIDIYDFLIEGEFSASLNLRDNDVIIVPPIRSRVEISGPVRREGLFEMKPGETVDKLIAFAGGFDSRAYRERLTVTRRTGSEKRIEDVDAGNFAFFHPQDGDAFRVGEILNRFENRVQVTGALMRPGTFALQAGMGVRDLVEMAQGLREDAFLNRATLYRTRGDFSLEIVPIDVRAIMEGKEQDIVLRREDVLNIPSIYELREEYYVKISGEVNRPGAFAFGENMTVADLVLKAGGFKESATSSKVEIARRVKDDVSGKLAEIIILDVDRELKVSGTRALEPLKPFDHVMIRRSPGFQREQLVKVEGEAFYPGSYAIAHSDERISDLVARAGGLNAFAYAKGATLIRRNEFFKAPTEEEIKAETLTGVKSRISRDSLDRTESDKILAARIDRKIAESREYDRQFGNEVDPDELRQQSMQETGAALEGVGEINIRDIELIGIDLEAILRNPHGAEDLLLREGDVLSIPRELQTVRMRGEVLYPTSARYRPYSGFKDYISRAGGFTERSRRGRSYVVYANGDVQRTKKFLFINAYPPIAPGAEIIVPTKPEREPMSVQGWVGLATSLTTLVILIDRVRN</sequence>